<keyword evidence="2" id="KW-1185">Reference proteome</keyword>
<evidence type="ECO:0000313" key="1">
    <source>
        <dbReference type="EMBL" id="KAK9139852.1"/>
    </source>
</evidence>
<sequence>MSGALAWQVEPLNEAQFLWRWRGRTRGVEFLPGISPIVWRWRGRTGLIFCPRSLQ</sequence>
<dbReference type="EMBL" id="JBBNAG010000004">
    <property type="protein sequence ID" value="KAK9139852.1"/>
    <property type="molecule type" value="Genomic_DNA"/>
</dbReference>
<organism evidence="1 2">
    <name type="scientific">Stephania cephalantha</name>
    <dbReference type="NCBI Taxonomy" id="152367"/>
    <lineage>
        <taxon>Eukaryota</taxon>
        <taxon>Viridiplantae</taxon>
        <taxon>Streptophyta</taxon>
        <taxon>Embryophyta</taxon>
        <taxon>Tracheophyta</taxon>
        <taxon>Spermatophyta</taxon>
        <taxon>Magnoliopsida</taxon>
        <taxon>Ranunculales</taxon>
        <taxon>Menispermaceae</taxon>
        <taxon>Menispermoideae</taxon>
        <taxon>Cissampelideae</taxon>
        <taxon>Stephania</taxon>
    </lineage>
</organism>
<comment type="caution">
    <text evidence="1">The sequence shown here is derived from an EMBL/GenBank/DDBJ whole genome shotgun (WGS) entry which is preliminary data.</text>
</comment>
<protein>
    <submittedName>
        <fullName evidence="1">Uncharacterized protein</fullName>
    </submittedName>
</protein>
<accession>A0AAP0PD91</accession>
<dbReference type="Proteomes" id="UP001419268">
    <property type="component" value="Unassembled WGS sequence"/>
</dbReference>
<name>A0AAP0PD91_9MAGN</name>
<proteinExistence type="predicted"/>
<reference evidence="1 2" key="1">
    <citation type="submission" date="2024-01" db="EMBL/GenBank/DDBJ databases">
        <title>Genome assemblies of Stephania.</title>
        <authorList>
            <person name="Yang L."/>
        </authorList>
    </citation>
    <scope>NUCLEOTIDE SEQUENCE [LARGE SCALE GENOMIC DNA]</scope>
    <source>
        <strain evidence="1">JXDWG</strain>
        <tissue evidence="1">Leaf</tissue>
    </source>
</reference>
<evidence type="ECO:0000313" key="2">
    <source>
        <dbReference type="Proteomes" id="UP001419268"/>
    </source>
</evidence>
<dbReference type="AlphaFoldDB" id="A0AAP0PD91"/>
<gene>
    <name evidence="1" type="ORF">Scep_009533</name>
</gene>